<dbReference type="RefSeq" id="WP_275087926.1">
    <property type="nucleotide sequence ID" value="NZ_CP119078.1"/>
</dbReference>
<gene>
    <name evidence="8" type="ORF">PXX05_09170</name>
</gene>
<feature type="transmembrane region" description="Helical" evidence="7">
    <location>
        <begin position="378"/>
        <end position="399"/>
    </location>
</feature>
<feature type="transmembrane region" description="Helical" evidence="7">
    <location>
        <begin position="267"/>
        <end position="288"/>
    </location>
</feature>
<keyword evidence="3" id="KW-1003">Cell membrane</keyword>
<accession>A0ABY8APC7</accession>
<feature type="transmembrane region" description="Helical" evidence="7">
    <location>
        <begin position="36"/>
        <end position="56"/>
    </location>
</feature>
<evidence type="ECO:0000313" key="9">
    <source>
        <dbReference type="Proteomes" id="UP001222087"/>
    </source>
</evidence>
<evidence type="ECO:0000256" key="3">
    <source>
        <dbReference type="ARBA" id="ARBA00022475"/>
    </source>
</evidence>
<dbReference type="PANTHER" id="PTHR42770:SF15">
    <property type="entry name" value="GLUTAMATE_GAMMA-AMINOBUTYRATE ANTIPORTER-RELATED"/>
    <property type="match status" value="1"/>
</dbReference>
<dbReference type="Proteomes" id="UP001222087">
    <property type="component" value="Chromosome"/>
</dbReference>
<dbReference type="PANTHER" id="PTHR42770">
    <property type="entry name" value="AMINO ACID TRANSPORTER-RELATED"/>
    <property type="match status" value="1"/>
</dbReference>
<dbReference type="Gene3D" id="1.20.1740.10">
    <property type="entry name" value="Amino acid/polyamine transporter I"/>
    <property type="match status" value="1"/>
</dbReference>
<feature type="transmembrane region" description="Helical" evidence="7">
    <location>
        <begin position="346"/>
        <end position="371"/>
    </location>
</feature>
<proteinExistence type="predicted"/>
<keyword evidence="9" id="KW-1185">Reference proteome</keyword>
<dbReference type="EMBL" id="CP119078">
    <property type="protein sequence ID" value="WED42101.1"/>
    <property type="molecule type" value="Genomic_DNA"/>
</dbReference>
<feature type="transmembrane region" description="Helical" evidence="7">
    <location>
        <begin position="319"/>
        <end position="340"/>
    </location>
</feature>
<sequence length="436" mass="47954">MKKQLSIGSLSLITICSVDSIRNLPVAALAGSQLLNYFFLALLFFLLPSAMIAAWFSEQSQQGVYGWVKQGLGKQSAFAAIWFQCIQNILIYPTFLSFIAGALLYSCSPQLATNKHFIFITILCLIWTLTWINLKGIHLSSCFNSFCTVFGLLLPFLLILIMGGIWSFTHRAPGSSLLPIATSYSWTSLVAIMLSFCGIEIAAVHAKESQPGSFARAIFISVGVIFCTMLFGAITLAMIIPLQQLNFISSIPQLIDLFFNELHCGQFAFLINGLIAIGCIGTANNWVIAPIKGLSFAIDEGFLPTRLIKAKAKINPNRLLITQAIIVSIISTLFLAFPTINGSYSIMLNCATQVYLLMYIMLFVSAIKIVFNDKKITWTILIWASLGLLGIGLVLIVSLIPPSILHLNSKLFYTVFSLLFLLAMILIPLKSLGYGR</sequence>
<keyword evidence="2" id="KW-0813">Transport</keyword>
<evidence type="ECO:0000256" key="5">
    <source>
        <dbReference type="ARBA" id="ARBA00022989"/>
    </source>
</evidence>
<protein>
    <submittedName>
        <fullName evidence="8">APC family permease</fullName>
    </submittedName>
</protein>
<feature type="transmembrane region" description="Helical" evidence="7">
    <location>
        <begin position="146"/>
        <end position="166"/>
    </location>
</feature>
<feature type="transmembrane region" description="Helical" evidence="7">
    <location>
        <begin position="411"/>
        <end position="429"/>
    </location>
</feature>
<organism evidence="8 9">
    <name type="scientific">Legionella cardiaca</name>
    <dbReference type="NCBI Taxonomy" id="1071983"/>
    <lineage>
        <taxon>Bacteria</taxon>
        <taxon>Pseudomonadati</taxon>
        <taxon>Pseudomonadota</taxon>
        <taxon>Gammaproteobacteria</taxon>
        <taxon>Legionellales</taxon>
        <taxon>Legionellaceae</taxon>
        <taxon>Legionella</taxon>
    </lineage>
</organism>
<reference evidence="8 9" key="1">
    <citation type="submission" date="2023-02" db="EMBL/GenBank/DDBJ databases">
        <title>Genome Sequence of L. cardiaca H63T.</title>
        <authorList>
            <person name="Lopez A.E."/>
            <person name="Cianciotto N.P."/>
        </authorList>
    </citation>
    <scope>NUCLEOTIDE SEQUENCE [LARGE SCALE GENOMIC DNA]</scope>
    <source>
        <strain evidence="8 9">H63</strain>
    </source>
</reference>
<dbReference type="InterPro" id="IPR050367">
    <property type="entry name" value="APC_superfamily"/>
</dbReference>
<keyword evidence="6 7" id="KW-0472">Membrane</keyword>
<evidence type="ECO:0000256" key="4">
    <source>
        <dbReference type="ARBA" id="ARBA00022692"/>
    </source>
</evidence>
<dbReference type="Pfam" id="PF13520">
    <property type="entry name" value="AA_permease_2"/>
    <property type="match status" value="1"/>
</dbReference>
<evidence type="ECO:0000256" key="6">
    <source>
        <dbReference type="ARBA" id="ARBA00023136"/>
    </source>
</evidence>
<feature type="transmembrane region" description="Helical" evidence="7">
    <location>
        <begin position="117"/>
        <end position="134"/>
    </location>
</feature>
<evidence type="ECO:0000256" key="1">
    <source>
        <dbReference type="ARBA" id="ARBA00004651"/>
    </source>
</evidence>
<dbReference type="InterPro" id="IPR002293">
    <property type="entry name" value="AA/rel_permease1"/>
</dbReference>
<feature type="transmembrane region" description="Helical" evidence="7">
    <location>
        <begin position="186"/>
        <end position="206"/>
    </location>
</feature>
<feature type="transmembrane region" description="Helical" evidence="7">
    <location>
        <begin position="77"/>
        <end position="105"/>
    </location>
</feature>
<evidence type="ECO:0000256" key="2">
    <source>
        <dbReference type="ARBA" id="ARBA00022448"/>
    </source>
</evidence>
<name>A0ABY8APC7_9GAMM</name>
<comment type="subcellular location">
    <subcellularLocation>
        <location evidence="1">Cell membrane</location>
        <topology evidence="1">Multi-pass membrane protein</topology>
    </subcellularLocation>
</comment>
<keyword evidence="4 7" id="KW-0812">Transmembrane</keyword>
<evidence type="ECO:0000256" key="7">
    <source>
        <dbReference type="SAM" id="Phobius"/>
    </source>
</evidence>
<keyword evidence="5 7" id="KW-1133">Transmembrane helix</keyword>
<dbReference type="PIRSF" id="PIRSF006060">
    <property type="entry name" value="AA_transporter"/>
    <property type="match status" value="1"/>
</dbReference>
<feature type="transmembrane region" description="Helical" evidence="7">
    <location>
        <begin position="218"/>
        <end position="240"/>
    </location>
</feature>
<evidence type="ECO:0000313" key="8">
    <source>
        <dbReference type="EMBL" id="WED42101.1"/>
    </source>
</evidence>